<gene>
    <name evidence="2" type="ORF">NU887_12020</name>
</gene>
<evidence type="ECO:0000259" key="1">
    <source>
        <dbReference type="Pfam" id="PF13091"/>
    </source>
</evidence>
<accession>A0A9X2P8K4</accession>
<feature type="domain" description="Phospholipase D-like" evidence="1">
    <location>
        <begin position="16"/>
        <end position="121"/>
    </location>
</feature>
<sequence length="299" mass="36016">MAKFLNTDLINEWIPKLISEAESELIIIVPYIKTSDRIFKYLWEANKRGIAITLIYRENKLSQTEKDKLYSLDNLNLMHHPNVHAKCYYSENYLLITSMNLYEYSEKNNREMGVLLHKVNLSSSNFMSNEDSDDIFQDAIAEIKTIINSSQFEKENKETKEGGFEIDLIKSNKDRVEEYCKYLNKIFVHKRFEADGEGHNWWPICKNYFDRIDVIVEHRYILRINYPEDRLKQIFDRFKPHYNEYKFRGFKFYWNYHTSTITLYRDGRIYGWDGISEEEDTKKMKNGLDELITFLRQFI</sequence>
<dbReference type="CDD" id="cd09176">
    <property type="entry name" value="PLDc_unchar6"/>
    <property type="match status" value="1"/>
</dbReference>
<dbReference type="RefSeq" id="WP_258423627.1">
    <property type="nucleotide sequence ID" value="NZ_JANSUY010000010.1"/>
</dbReference>
<dbReference type="Proteomes" id="UP001142175">
    <property type="component" value="Unassembled WGS sequence"/>
</dbReference>
<dbReference type="InterPro" id="IPR059166">
    <property type="entry name" value="PLD-like_cat"/>
</dbReference>
<dbReference type="AlphaFoldDB" id="A0A9X2P8K4"/>
<name>A0A9X2P8K4_9BACT</name>
<dbReference type="EMBL" id="JANSUY010000010">
    <property type="protein sequence ID" value="MCR9015765.1"/>
    <property type="molecule type" value="Genomic_DNA"/>
</dbReference>
<evidence type="ECO:0000313" key="2">
    <source>
        <dbReference type="EMBL" id="MCR9015765.1"/>
    </source>
</evidence>
<dbReference type="SUPFAM" id="SSF56024">
    <property type="entry name" value="Phospholipase D/nuclease"/>
    <property type="match status" value="1"/>
</dbReference>
<reference evidence="2" key="1">
    <citation type="submission" date="2022-08" db="EMBL/GenBank/DDBJ databases">
        <authorList>
            <person name="Zhang D."/>
        </authorList>
    </citation>
    <scope>NUCLEOTIDE SEQUENCE</scope>
    <source>
        <strain evidence="2">XJ19-11</strain>
    </source>
</reference>
<dbReference type="Gene3D" id="3.30.870.10">
    <property type="entry name" value="Endonuclease Chain A"/>
    <property type="match status" value="1"/>
</dbReference>
<proteinExistence type="predicted"/>
<organism evidence="2 3">
    <name type="scientific">Aquiflexum gelatinilyticum</name>
    <dbReference type="NCBI Taxonomy" id="2961943"/>
    <lineage>
        <taxon>Bacteria</taxon>
        <taxon>Pseudomonadati</taxon>
        <taxon>Bacteroidota</taxon>
        <taxon>Cytophagia</taxon>
        <taxon>Cytophagales</taxon>
        <taxon>Cyclobacteriaceae</taxon>
        <taxon>Aquiflexum</taxon>
    </lineage>
</organism>
<dbReference type="Pfam" id="PF13091">
    <property type="entry name" value="PLDc_2"/>
    <property type="match status" value="1"/>
</dbReference>
<comment type="caution">
    <text evidence="2">The sequence shown here is derived from an EMBL/GenBank/DDBJ whole genome shotgun (WGS) entry which is preliminary data.</text>
</comment>
<dbReference type="InterPro" id="IPR025202">
    <property type="entry name" value="PLD-like_dom"/>
</dbReference>
<evidence type="ECO:0000313" key="3">
    <source>
        <dbReference type="Proteomes" id="UP001142175"/>
    </source>
</evidence>
<keyword evidence="3" id="KW-1185">Reference proteome</keyword>
<protein>
    <submittedName>
        <fullName evidence="2">Phospholipase D family protein</fullName>
    </submittedName>
</protein>